<dbReference type="OMA" id="EQAACNE"/>
<comment type="similarity">
    <text evidence="7">In the C-terminal section; belongs to the UPRTase family.</text>
</comment>
<comment type="similarity">
    <text evidence="5">In the N-terminal section; belongs to the uridine kinase family.</text>
</comment>
<dbReference type="GO" id="GO:0044206">
    <property type="term" value="P:UMP salvage"/>
    <property type="evidence" value="ECO:0007669"/>
    <property type="project" value="UniProtKB-UniPathway"/>
</dbReference>
<comment type="pathway">
    <text evidence="3 14">Pyrimidine metabolism; CTP biosynthesis via salvage pathway; CTP from cytidine: step 1/3.</text>
</comment>
<dbReference type="InterPro" id="IPR029057">
    <property type="entry name" value="PRTase-like"/>
</dbReference>
<evidence type="ECO:0000256" key="1">
    <source>
        <dbReference type="ARBA" id="ARBA00001946"/>
    </source>
</evidence>
<evidence type="ECO:0000256" key="8">
    <source>
        <dbReference type="ARBA" id="ARBA00022533"/>
    </source>
</evidence>
<evidence type="ECO:0000256" key="14">
    <source>
        <dbReference type="RuleBase" id="RU003825"/>
    </source>
</evidence>
<evidence type="ECO:0000313" key="18">
    <source>
        <dbReference type="EMBL" id="EFN59348.1"/>
    </source>
</evidence>
<evidence type="ECO:0000256" key="12">
    <source>
        <dbReference type="ARBA" id="ARBA00022777"/>
    </source>
</evidence>
<dbReference type="GO" id="GO:0044211">
    <property type="term" value="P:CTP salvage"/>
    <property type="evidence" value="ECO:0007669"/>
    <property type="project" value="UniProtKB-UniPathway"/>
</dbReference>
<evidence type="ECO:0000256" key="10">
    <source>
        <dbReference type="ARBA" id="ARBA00022679"/>
    </source>
</evidence>
<dbReference type="CDD" id="cd02023">
    <property type="entry name" value="UMPK"/>
    <property type="match status" value="1"/>
</dbReference>
<keyword evidence="9" id="KW-0328">Glycosyltransferase</keyword>
<evidence type="ECO:0000256" key="13">
    <source>
        <dbReference type="ARBA" id="ARBA00023134"/>
    </source>
</evidence>
<dbReference type="InterPro" id="IPR006083">
    <property type="entry name" value="PRK/URK"/>
</dbReference>
<feature type="domain" description="Phosphoribosyltransferase" evidence="17">
    <location>
        <begin position="257"/>
        <end position="455"/>
    </location>
</feature>
<dbReference type="OrthoDB" id="106623at2759"/>
<dbReference type="NCBIfam" id="NF004018">
    <property type="entry name" value="PRK05480.1"/>
    <property type="match status" value="1"/>
</dbReference>
<accession>E1Z4I1</accession>
<dbReference type="GO" id="GO:0016757">
    <property type="term" value="F:glycosyltransferase activity"/>
    <property type="evidence" value="ECO:0007669"/>
    <property type="project" value="UniProtKB-KW"/>
</dbReference>
<keyword evidence="19" id="KW-1185">Reference proteome</keyword>
<keyword evidence="14" id="KW-0067">ATP-binding</keyword>
<dbReference type="UniPathway" id="UPA00579">
    <property type="reaction ID" value="UER00640"/>
</dbReference>
<evidence type="ECO:0000256" key="3">
    <source>
        <dbReference type="ARBA" id="ARBA00004784"/>
    </source>
</evidence>
<dbReference type="Pfam" id="PF14681">
    <property type="entry name" value="UPRTase"/>
    <property type="match status" value="1"/>
</dbReference>
<gene>
    <name evidence="18" type="ORF">CHLNCDRAFT_29511</name>
</gene>
<dbReference type="STRING" id="554065.E1Z4I1"/>
<comment type="pathway">
    <text evidence="2 14">Pyrimidine metabolism; UMP biosynthesis via salvage pathway; UMP from uridine: step 1/1.</text>
</comment>
<dbReference type="FunCoup" id="E1Z4I1">
    <property type="interactions" value="1954"/>
</dbReference>
<evidence type="ECO:0000256" key="6">
    <source>
        <dbReference type="ARBA" id="ARBA00009516"/>
    </source>
</evidence>
<dbReference type="SUPFAM" id="SSF53271">
    <property type="entry name" value="PRTase-like"/>
    <property type="match status" value="1"/>
</dbReference>
<dbReference type="FunFam" id="3.40.50.300:FF:000339">
    <property type="entry name" value="Uridine kinase"/>
    <property type="match status" value="1"/>
</dbReference>
<reference evidence="18 19" key="1">
    <citation type="journal article" date="2010" name="Plant Cell">
        <title>The Chlorella variabilis NC64A genome reveals adaptation to photosymbiosis, coevolution with viruses, and cryptic sex.</title>
        <authorList>
            <person name="Blanc G."/>
            <person name="Duncan G."/>
            <person name="Agarkova I."/>
            <person name="Borodovsky M."/>
            <person name="Gurnon J."/>
            <person name="Kuo A."/>
            <person name="Lindquist E."/>
            <person name="Lucas S."/>
            <person name="Pangilinan J."/>
            <person name="Polle J."/>
            <person name="Salamov A."/>
            <person name="Terry A."/>
            <person name="Yamada T."/>
            <person name="Dunigan D.D."/>
            <person name="Grigoriev I.V."/>
            <person name="Claverie J.M."/>
            <person name="Van Etten J.L."/>
        </authorList>
    </citation>
    <scope>NUCLEOTIDE SEQUENCE [LARGE SCALE GENOMIC DNA]</scope>
    <source>
        <strain evidence="18 19">NC64A</strain>
    </source>
</reference>
<evidence type="ECO:0000256" key="7">
    <source>
        <dbReference type="ARBA" id="ARBA00010723"/>
    </source>
</evidence>
<keyword evidence="12 14" id="KW-0418">Kinase</keyword>
<comment type="cofactor">
    <cofactor evidence="1">
        <name>Mg(2+)</name>
        <dbReference type="ChEBI" id="CHEBI:18420"/>
    </cofactor>
</comment>
<protein>
    <recommendedName>
        <fullName evidence="14">Uridine kinase</fullName>
        <ecNumber evidence="14">2.7.1.48</ecNumber>
    </recommendedName>
</protein>
<comment type="pathway">
    <text evidence="4">Pyrimidine metabolism; UMP biosynthesis via salvage pathway; UMP from uracil: step 1/1.</text>
</comment>
<keyword evidence="11 14" id="KW-0547">Nucleotide-binding</keyword>
<dbReference type="Pfam" id="PF00485">
    <property type="entry name" value="PRK"/>
    <property type="match status" value="1"/>
</dbReference>
<comment type="similarity">
    <text evidence="14">Belongs to the uridine kinase family.</text>
</comment>
<evidence type="ECO:0000256" key="5">
    <source>
        <dbReference type="ARBA" id="ARBA00008173"/>
    </source>
</evidence>
<feature type="region of interest" description="Disordered" evidence="15">
    <location>
        <begin position="19"/>
        <end position="39"/>
    </location>
</feature>
<dbReference type="SUPFAM" id="SSF52540">
    <property type="entry name" value="P-loop containing nucleoside triphosphate hydrolases"/>
    <property type="match status" value="1"/>
</dbReference>
<comment type="similarity">
    <text evidence="6">Belongs to the UPRTase family.</text>
</comment>
<dbReference type="AlphaFoldDB" id="E1Z4I1"/>
<dbReference type="InterPro" id="IPR000764">
    <property type="entry name" value="Uridine_kinase-like"/>
</dbReference>
<dbReference type="Gene3D" id="3.40.50.2020">
    <property type="match status" value="1"/>
</dbReference>
<dbReference type="InterPro" id="IPR027417">
    <property type="entry name" value="P-loop_NTPase"/>
</dbReference>
<evidence type="ECO:0000256" key="9">
    <source>
        <dbReference type="ARBA" id="ARBA00022676"/>
    </source>
</evidence>
<dbReference type="GO" id="GO:0005524">
    <property type="term" value="F:ATP binding"/>
    <property type="evidence" value="ECO:0007669"/>
    <property type="project" value="UniProtKB-KW"/>
</dbReference>
<evidence type="ECO:0000313" key="19">
    <source>
        <dbReference type="Proteomes" id="UP000008141"/>
    </source>
</evidence>
<dbReference type="GO" id="GO:0004849">
    <property type="term" value="F:uridine kinase activity"/>
    <property type="evidence" value="ECO:0007669"/>
    <property type="project" value="UniProtKB-EC"/>
</dbReference>
<dbReference type="Gene3D" id="3.40.50.300">
    <property type="entry name" value="P-loop containing nucleotide triphosphate hydrolases"/>
    <property type="match status" value="1"/>
</dbReference>
<dbReference type="KEGG" id="cvr:CHLNCDRAFT_29511"/>
<dbReference type="PANTHER" id="PTHR10285">
    <property type="entry name" value="URIDINE KINASE"/>
    <property type="match status" value="1"/>
</dbReference>
<dbReference type="UniPathway" id="UPA00574">
    <property type="reaction ID" value="UER00637"/>
</dbReference>
<keyword evidence="10 14" id="KW-0808">Transferase</keyword>
<dbReference type="InParanoid" id="E1Z4I1"/>
<name>E1Z4I1_CHLVA</name>
<comment type="catalytic activity">
    <reaction evidence="14">
        <text>uridine + ATP = UMP + ADP + H(+)</text>
        <dbReference type="Rhea" id="RHEA:16825"/>
        <dbReference type="ChEBI" id="CHEBI:15378"/>
        <dbReference type="ChEBI" id="CHEBI:16704"/>
        <dbReference type="ChEBI" id="CHEBI:30616"/>
        <dbReference type="ChEBI" id="CHEBI:57865"/>
        <dbReference type="ChEBI" id="CHEBI:456216"/>
        <dbReference type="EC" id="2.7.1.48"/>
    </reaction>
</comment>
<evidence type="ECO:0000256" key="11">
    <source>
        <dbReference type="ARBA" id="ARBA00022741"/>
    </source>
</evidence>
<dbReference type="Proteomes" id="UP000008141">
    <property type="component" value="Unassembled WGS sequence"/>
</dbReference>
<dbReference type="EC" id="2.7.1.48" evidence="14"/>
<feature type="domain" description="Phosphoribulokinase/uridine kinase" evidence="16">
    <location>
        <begin position="41"/>
        <end position="221"/>
    </location>
</feature>
<dbReference type="InterPro" id="IPR000836">
    <property type="entry name" value="PRTase_dom"/>
</dbReference>
<evidence type="ECO:0000259" key="16">
    <source>
        <dbReference type="Pfam" id="PF00485"/>
    </source>
</evidence>
<dbReference type="GO" id="GO:0005525">
    <property type="term" value="F:GTP binding"/>
    <property type="evidence" value="ECO:0007669"/>
    <property type="project" value="UniProtKB-KW"/>
</dbReference>
<keyword evidence="8" id="KW-0021">Allosteric enzyme</keyword>
<dbReference type="RefSeq" id="XP_005851450.1">
    <property type="nucleotide sequence ID" value="XM_005851388.1"/>
</dbReference>
<dbReference type="NCBIfam" id="TIGR00235">
    <property type="entry name" value="udk"/>
    <property type="match status" value="1"/>
</dbReference>
<evidence type="ECO:0000256" key="2">
    <source>
        <dbReference type="ARBA" id="ARBA00004690"/>
    </source>
</evidence>
<sequence>MGTPLHGMMQSLVLERCPSSLDSPASARRSGRRTTRSEPFLIGVAGGTASGKTTVCDLIIQRLQEQSVVMLAQDSFYKSLTQEDIANIKEYNFDKPEAFDSEAIMECLATLKQGRPADVPIYDFTTHSRSSETRRVMPADVVIIEGILVLHMEEIRAMLNMKVYVDTDDDVRLARRIQRDVAVRGRDVIGVIDQYTKFVKPAFDQYVAPSRKFADVIIPWARGDNVVAIDLITEHIRMKLQQHDLRRIYPNLEVIPTNYQIRGMHTIIRDRTTHHADFVFYADRLLRLVVEAGLGHLPFAEKTVVTPTGHQYVGVDFAKKLCGVSIIRSGESMENALRACCKGIKIGKILVHSQRQVEQEIIYEKLPADIADRFVMLMDPILGSGTSALRAIQVLLENGVQDSKILFLTVTAAPEGIRRVCGAHPRIKVLTSEIDEGMEEYHVVPGVGEWGDRYFCE</sequence>
<dbReference type="EMBL" id="GL433836">
    <property type="protein sequence ID" value="EFN59348.1"/>
    <property type="molecule type" value="Genomic_DNA"/>
</dbReference>
<proteinExistence type="inferred from homology"/>
<evidence type="ECO:0000256" key="4">
    <source>
        <dbReference type="ARBA" id="ARBA00005180"/>
    </source>
</evidence>
<comment type="catalytic activity">
    <reaction evidence="14">
        <text>cytidine + ATP = CMP + ADP + H(+)</text>
        <dbReference type="Rhea" id="RHEA:24674"/>
        <dbReference type="ChEBI" id="CHEBI:15378"/>
        <dbReference type="ChEBI" id="CHEBI:17562"/>
        <dbReference type="ChEBI" id="CHEBI:30616"/>
        <dbReference type="ChEBI" id="CHEBI:60377"/>
        <dbReference type="ChEBI" id="CHEBI:456216"/>
        <dbReference type="EC" id="2.7.1.48"/>
    </reaction>
</comment>
<dbReference type="PRINTS" id="PR00988">
    <property type="entry name" value="URIDINKINASE"/>
</dbReference>
<dbReference type="FunFam" id="3.40.50.2020:FF:000023">
    <property type="entry name" value="Probable uracil phosphoribosyltransferase"/>
    <property type="match status" value="1"/>
</dbReference>
<evidence type="ECO:0000259" key="17">
    <source>
        <dbReference type="Pfam" id="PF14681"/>
    </source>
</evidence>
<keyword evidence="13" id="KW-0342">GTP-binding</keyword>
<evidence type="ECO:0000256" key="15">
    <source>
        <dbReference type="SAM" id="MobiDB-lite"/>
    </source>
</evidence>
<dbReference type="CDD" id="cd06223">
    <property type="entry name" value="PRTases_typeI"/>
    <property type="match status" value="1"/>
</dbReference>
<dbReference type="GO" id="GO:0043771">
    <property type="term" value="F:cytidine kinase activity"/>
    <property type="evidence" value="ECO:0007669"/>
    <property type="project" value="RHEA"/>
</dbReference>
<organism evidence="19">
    <name type="scientific">Chlorella variabilis</name>
    <name type="common">Green alga</name>
    <dbReference type="NCBI Taxonomy" id="554065"/>
    <lineage>
        <taxon>Eukaryota</taxon>
        <taxon>Viridiplantae</taxon>
        <taxon>Chlorophyta</taxon>
        <taxon>core chlorophytes</taxon>
        <taxon>Trebouxiophyceae</taxon>
        <taxon>Chlorellales</taxon>
        <taxon>Chlorellaceae</taxon>
        <taxon>Chlorella clade</taxon>
        <taxon>Chlorella</taxon>
    </lineage>
</organism>
<dbReference type="GeneID" id="17358706"/>
<dbReference type="eggNOG" id="KOG4203">
    <property type="taxonomic scope" value="Eukaryota"/>
</dbReference>